<reference evidence="9" key="1">
    <citation type="submission" date="2007-03" db="EMBL/GenBank/DDBJ databases">
        <title>Annotation of Culex pipiens quinquefasciatus.</title>
        <authorList>
            <consortium name="The Broad Institute Genome Sequencing Platform"/>
            <person name="Atkinson P.W."/>
            <person name="Hemingway J."/>
            <person name="Christensen B.M."/>
            <person name="Higgs S."/>
            <person name="Kodira C."/>
            <person name="Hannick L."/>
            <person name="Megy K."/>
            <person name="O'Leary S."/>
            <person name="Pearson M."/>
            <person name="Haas B.J."/>
            <person name="Mauceli E."/>
            <person name="Wortman J.R."/>
            <person name="Lee N.H."/>
            <person name="Guigo R."/>
            <person name="Stanke M."/>
            <person name="Alvarado L."/>
            <person name="Amedeo P."/>
            <person name="Antoine C.H."/>
            <person name="Arensburger P."/>
            <person name="Bidwell S.L."/>
            <person name="Crawford M."/>
            <person name="Camaro F."/>
            <person name="Devon K."/>
            <person name="Engels R."/>
            <person name="Hammond M."/>
            <person name="Howarth C."/>
            <person name="Koehrsen M."/>
            <person name="Lawson D."/>
            <person name="Montgomery P."/>
            <person name="Nene V."/>
            <person name="Nusbaum C."/>
            <person name="Puiu D."/>
            <person name="Romero-Severson J."/>
            <person name="Severson D.W."/>
            <person name="Shumway M."/>
            <person name="Sisk P."/>
            <person name="Stolte C."/>
            <person name="Zeng Q."/>
            <person name="Eisenstadt E."/>
            <person name="Fraser-Liggett C."/>
            <person name="Strausberg R."/>
            <person name="Galagan J."/>
            <person name="Birren B."/>
            <person name="Collins F.H."/>
        </authorList>
    </citation>
    <scope>NUCLEOTIDE SEQUENCE [LARGE SCALE GENOMIC DNA]</scope>
    <source>
        <strain evidence="9">JHB</strain>
    </source>
</reference>
<keyword evidence="4 6" id="KW-0862">Zinc</keyword>
<comment type="catalytic activity">
    <reaction evidence="6">
        <text>S-ubiquitinyl-[E2 ubiquitin-conjugating enzyme]-L-cysteine + [acceptor protein]-L-lysine = [E2 ubiquitin-conjugating enzyme]-L-cysteine + N(6)-ubiquitinyl-[acceptor protein]-L-lysine.</text>
        <dbReference type="EC" id="2.3.2.27"/>
    </reaction>
</comment>
<dbReference type="GO" id="GO:0043161">
    <property type="term" value="P:proteasome-mediated ubiquitin-dependent protein catabolic process"/>
    <property type="evidence" value="ECO:0007669"/>
    <property type="project" value="TreeGrafter"/>
</dbReference>
<dbReference type="GO" id="GO:0031624">
    <property type="term" value="F:ubiquitin conjugating enzyme binding"/>
    <property type="evidence" value="ECO:0007669"/>
    <property type="project" value="TreeGrafter"/>
</dbReference>
<dbReference type="OMA" id="FANEKSC"/>
<dbReference type="STRING" id="7176.B0XC40"/>
<dbReference type="GO" id="GO:0061630">
    <property type="term" value="F:ubiquitin protein ligase activity"/>
    <property type="evidence" value="ECO:0007669"/>
    <property type="project" value="UniProtKB-EC"/>
</dbReference>
<dbReference type="eggNOG" id="ENOG502T2DF">
    <property type="taxonomic scope" value="Eukaryota"/>
</dbReference>
<dbReference type="SUPFAM" id="SSF49599">
    <property type="entry name" value="TRAF domain-like"/>
    <property type="match status" value="1"/>
</dbReference>
<dbReference type="Gene3D" id="3.30.40.10">
    <property type="entry name" value="Zinc/RING finger domain, C3HC4 (zinc finger)"/>
    <property type="match status" value="1"/>
</dbReference>
<dbReference type="InterPro" id="IPR008974">
    <property type="entry name" value="TRAF-like"/>
</dbReference>
<dbReference type="HOGENOM" id="CLU_953948_0_0_1"/>
<dbReference type="UniPathway" id="UPA00143"/>
<proteinExistence type="inferred from homology"/>
<evidence type="ECO:0000313" key="9">
    <source>
        <dbReference type="EMBL" id="EDS44646.1"/>
    </source>
</evidence>
<dbReference type="PANTHER" id="PTHR45877">
    <property type="entry name" value="E3 UBIQUITIN-PROTEIN LIGASE SIAH2"/>
    <property type="match status" value="1"/>
</dbReference>
<evidence type="ECO:0000256" key="6">
    <source>
        <dbReference type="RuleBase" id="RU201113"/>
    </source>
</evidence>
<dbReference type="InterPro" id="IPR013010">
    <property type="entry name" value="Znf_SIAH"/>
</dbReference>
<dbReference type="InterPro" id="IPR018121">
    <property type="entry name" value="7-in-absentia-prot_TRAF-dom"/>
</dbReference>
<organism>
    <name type="scientific">Culex quinquefasciatus</name>
    <name type="common">Southern house mosquito</name>
    <name type="synonym">Culex pungens</name>
    <dbReference type="NCBI Taxonomy" id="7176"/>
    <lineage>
        <taxon>Eukaryota</taxon>
        <taxon>Metazoa</taxon>
        <taxon>Ecdysozoa</taxon>
        <taxon>Arthropoda</taxon>
        <taxon>Hexapoda</taxon>
        <taxon>Insecta</taxon>
        <taxon>Pterygota</taxon>
        <taxon>Neoptera</taxon>
        <taxon>Endopterygota</taxon>
        <taxon>Diptera</taxon>
        <taxon>Nematocera</taxon>
        <taxon>Culicoidea</taxon>
        <taxon>Culicidae</taxon>
        <taxon>Culicinae</taxon>
        <taxon>Culicini</taxon>
        <taxon>Culex</taxon>
        <taxon>Culex</taxon>
    </lineage>
</organism>
<dbReference type="VEuPathDB" id="VectorBase:CQUJHB007606"/>
<dbReference type="KEGG" id="cqu:CpipJ_CPIJ016555"/>
<feature type="transmembrane region" description="Helical" evidence="7">
    <location>
        <begin position="190"/>
        <end position="210"/>
    </location>
</feature>
<protein>
    <recommendedName>
        <fullName evidence="6">E3 ubiquitin-protein ligase</fullName>
        <ecNumber evidence="6">2.3.2.27</ecNumber>
    </recommendedName>
</protein>
<evidence type="ECO:0000259" key="8">
    <source>
        <dbReference type="PROSITE" id="PS51081"/>
    </source>
</evidence>
<dbReference type="EnsemblMetazoa" id="CPIJ016555-RA">
    <property type="protein sequence ID" value="CPIJ016555-PA"/>
    <property type="gene ID" value="CPIJ016555"/>
</dbReference>
<dbReference type="PROSITE" id="PS51081">
    <property type="entry name" value="ZF_SIAH"/>
    <property type="match status" value="1"/>
</dbReference>
<evidence type="ECO:0000256" key="5">
    <source>
        <dbReference type="PROSITE-ProRule" id="PRU00455"/>
    </source>
</evidence>
<dbReference type="InterPro" id="IPR004162">
    <property type="entry name" value="SINA-like_animal"/>
</dbReference>
<dbReference type="InterPro" id="IPR013083">
    <property type="entry name" value="Znf_RING/FYVE/PHD"/>
</dbReference>
<sequence>MSRRLAKLRAKAKENWPDDDQQMHQQWTVKVEKAIPGSVKNRTVLFCLICSVLCLAEQWPLLAKILVTKAVTQVELVMTRDEDKLPSSTKKCTKAACPHKKKGCTWVFGPAEMELHLQECKFRPYRCIGSKLKILSCGWQGIHHQIEDHLREDHELGEVFSHYQESWMPFSDSKSLGGIKLVNAFSKHFLFYYVSNVSAKMAYFMIIYFGRREDAHQYYYEFDIRSKDEKDLRRIKFVEHCVADCDNLAENMAQEKCVAVSFKMLKHYLHDGKIPFRFIVKKVGKRTSSSRE</sequence>
<keyword evidence="7" id="KW-1133">Transmembrane helix</keyword>
<comment type="domain">
    <text evidence="6">The SBD domain (substrate-binding domain) mediates the interaction with substrate proteins. It is related to the TRAF family.</text>
</comment>
<dbReference type="AlphaFoldDB" id="B0XC40"/>
<feature type="domain" description="SIAH-type" evidence="8">
    <location>
        <begin position="92"/>
        <end position="155"/>
    </location>
</feature>
<dbReference type="EC" id="2.3.2.27" evidence="6"/>
<evidence type="ECO:0000256" key="2">
    <source>
        <dbReference type="ARBA" id="ARBA00022723"/>
    </source>
</evidence>
<keyword evidence="6" id="KW-0833">Ubl conjugation pathway</keyword>
<dbReference type="VEuPathDB" id="VectorBase:CPIJ016555"/>
<evidence type="ECO:0000256" key="7">
    <source>
        <dbReference type="SAM" id="Phobius"/>
    </source>
</evidence>
<dbReference type="GO" id="GO:0016567">
    <property type="term" value="P:protein ubiquitination"/>
    <property type="evidence" value="ECO:0007669"/>
    <property type="project" value="UniProtKB-UniPathway"/>
</dbReference>
<name>B0XC40_CULQU</name>
<reference evidence="10" key="2">
    <citation type="submission" date="2021-02" db="UniProtKB">
        <authorList>
            <consortium name="EnsemblMetazoa"/>
        </authorList>
    </citation>
    <scope>IDENTIFICATION</scope>
    <source>
        <strain evidence="10">JHB</strain>
    </source>
</reference>
<dbReference type="PANTHER" id="PTHR45877:SF2">
    <property type="entry name" value="E3 UBIQUITIN-PROTEIN LIGASE SINA-RELATED"/>
    <property type="match status" value="1"/>
</dbReference>
<gene>
    <name evidence="10" type="primary">6050642</name>
    <name evidence="9" type="ORF">CpipJ_CPIJ016555</name>
</gene>
<keyword evidence="2 6" id="KW-0479">Metal-binding</keyword>
<keyword evidence="7" id="KW-0472">Membrane</keyword>
<comment type="similarity">
    <text evidence="1 6">Belongs to the SINA (Seven in absentia) family.</text>
</comment>
<keyword evidence="11" id="KW-1185">Reference proteome</keyword>
<comment type="pathway">
    <text evidence="6">Protein modification; protein ubiquitination.</text>
</comment>
<dbReference type="Proteomes" id="UP000002320">
    <property type="component" value="Unassembled WGS sequence"/>
</dbReference>
<comment type="function">
    <text evidence="6">E3 ubiquitin-protein ligase that mediates ubiquitination and subsequent proteasomal degradation of target proteins. E3 ubiquitin ligases accept ubiquitin from an E2 ubiquitin-conjugating enzyme in the form of a thioester and then directly transfers the ubiquitin to targeted substrates.</text>
</comment>
<dbReference type="EMBL" id="DS232674">
    <property type="protein sequence ID" value="EDS44646.1"/>
    <property type="molecule type" value="Genomic_DNA"/>
</dbReference>
<keyword evidence="7" id="KW-0812">Transmembrane</keyword>
<evidence type="ECO:0000313" key="10">
    <source>
        <dbReference type="EnsemblMetazoa" id="CPIJ016555-PA"/>
    </source>
</evidence>
<dbReference type="Pfam" id="PF03145">
    <property type="entry name" value="Sina_TRAF"/>
    <property type="match status" value="1"/>
</dbReference>
<dbReference type="Gene3D" id="2.60.210.10">
    <property type="entry name" value="Apoptosis, Tumor Necrosis Factor Receptor Associated Protein 2, Chain A"/>
    <property type="match status" value="1"/>
</dbReference>
<keyword evidence="3 5" id="KW-0863">Zinc-finger</keyword>
<dbReference type="OrthoDB" id="4788989at2759"/>
<dbReference type="GO" id="GO:0008270">
    <property type="term" value="F:zinc ion binding"/>
    <property type="evidence" value="ECO:0007669"/>
    <property type="project" value="UniProtKB-KW"/>
</dbReference>
<accession>B0XC40</accession>
<comment type="domain">
    <text evidence="6">The RING-type zinc finger domain is essential for ubiquitin ligase activity.</text>
</comment>
<dbReference type="Pfam" id="PF21361">
    <property type="entry name" value="Sina_ZnF"/>
    <property type="match status" value="1"/>
</dbReference>
<dbReference type="GO" id="GO:0005737">
    <property type="term" value="C:cytoplasm"/>
    <property type="evidence" value="ECO:0007669"/>
    <property type="project" value="InterPro"/>
</dbReference>
<evidence type="ECO:0000256" key="1">
    <source>
        <dbReference type="ARBA" id="ARBA00009119"/>
    </source>
</evidence>
<evidence type="ECO:0000313" key="11">
    <source>
        <dbReference type="Proteomes" id="UP000002320"/>
    </source>
</evidence>
<dbReference type="InParanoid" id="B0XC40"/>
<evidence type="ECO:0000256" key="3">
    <source>
        <dbReference type="ARBA" id="ARBA00022771"/>
    </source>
</evidence>
<evidence type="ECO:0000256" key="4">
    <source>
        <dbReference type="ARBA" id="ARBA00022833"/>
    </source>
</evidence>